<dbReference type="PROSITE" id="PS51132">
    <property type="entry name" value="OLF"/>
    <property type="match status" value="1"/>
</dbReference>
<comment type="caution">
    <text evidence="5">The sequence shown here is derived from an EMBL/GenBank/DDBJ whole genome shotgun (WGS) entry which is preliminary data.</text>
</comment>
<dbReference type="Proteomes" id="UP001239994">
    <property type="component" value="Unassembled WGS sequence"/>
</dbReference>
<reference evidence="5" key="1">
    <citation type="submission" date="2023-03" db="EMBL/GenBank/DDBJ databases">
        <title>Electrophorus voltai genome.</title>
        <authorList>
            <person name="Bian C."/>
        </authorList>
    </citation>
    <scope>NUCLEOTIDE SEQUENCE</scope>
    <source>
        <strain evidence="5">CB-2022</strain>
        <tissue evidence="5">Muscle</tissue>
    </source>
</reference>
<dbReference type="SMART" id="SM00368">
    <property type="entry name" value="LRR_RI"/>
    <property type="match status" value="7"/>
</dbReference>
<feature type="region of interest" description="Disordered" evidence="2">
    <location>
        <begin position="522"/>
        <end position="547"/>
    </location>
</feature>
<accession>A0AAD9DUH5</accession>
<dbReference type="InterPro" id="IPR002048">
    <property type="entry name" value="EF_hand_dom"/>
</dbReference>
<protein>
    <recommendedName>
        <fullName evidence="7">EF-hand domain-containing protein</fullName>
    </recommendedName>
</protein>
<feature type="domain" description="Olfactomedin-like" evidence="4">
    <location>
        <begin position="779"/>
        <end position="1044"/>
    </location>
</feature>
<dbReference type="InterPro" id="IPR032675">
    <property type="entry name" value="LRR_dom_sf"/>
</dbReference>
<dbReference type="Gene3D" id="3.80.10.10">
    <property type="entry name" value="Ribonuclease Inhibitor"/>
    <property type="match status" value="1"/>
</dbReference>
<feature type="domain" description="EF-hand" evidence="3">
    <location>
        <begin position="362"/>
        <end position="397"/>
    </location>
</feature>
<evidence type="ECO:0000259" key="4">
    <source>
        <dbReference type="PROSITE" id="PS51132"/>
    </source>
</evidence>
<dbReference type="PANTHER" id="PTHR24114:SF49">
    <property type="entry name" value="LEUCINE-RICH REPEAT-CONTAINING PROTEIN 74A"/>
    <property type="match status" value="1"/>
</dbReference>
<dbReference type="PANTHER" id="PTHR24114">
    <property type="entry name" value="LEUCINE RICH REPEAT FAMILY PROTEIN"/>
    <property type="match status" value="1"/>
</dbReference>
<feature type="region of interest" description="Disordered" evidence="2">
    <location>
        <begin position="18"/>
        <end position="43"/>
    </location>
</feature>
<organism evidence="5 6">
    <name type="scientific">Electrophorus voltai</name>
    <dbReference type="NCBI Taxonomy" id="2609070"/>
    <lineage>
        <taxon>Eukaryota</taxon>
        <taxon>Metazoa</taxon>
        <taxon>Chordata</taxon>
        <taxon>Craniata</taxon>
        <taxon>Vertebrata</taxon>
        <taxon>Euteleostomi</taxon>
        <taxon>Actinopterygii</taxon>
        <taxon>Neopterygii</taxon>
        <taxon>Teleostei</taxon>
        <taxon>Ostariophysi</taxon>
        <taxon>Gymnotiformes</taxon>
        <taxon>Gymnotoidei</taxon>
        <taxon>Gymnotidae</taxon>
        <taxon>Electrophorus</taxon>
    </lineage>
</organism>
<dbReference type="SUPFAM" id="SSF52047">
    <property type="entry name" value="RNI-like"/>
    <property type="match status" value="1"/>
</dbReference>
<feature type="region of interest" description="Disordered" evidence="2">
    <location>
        <begin position="465"/>
        <end position="488"/>
    </location>
</feature>
<dbReference type="AlphaFoldDB" id="A0AAD9DUH5"/>
<dbReference type="GO" id="GO:0005509">
    <property type="term" value="F:calcium ion binding"/>
    <property type="evidence" value="ECO:0007669"/>
    <property type="project" value="InterPro"/>
</dbReference>
<comment type="caution">
    <text evidence="1">Lacks conserved residue(s) required for the propagation of feature annotation.</text>
</comment>
<name>A0AAD9DUH5_9TELE</name>
<feature type="compositionally biased region" description="Acidic residues" evidence="2">
    <location>
        <begin position="22"/>
        <end position="37"/>
    </location>
</feature>
<feature type="compositionally biased region" description="Polar residues" evidence="2">
    <location>
        <begin position="527"/>
        <end position="543"/>
    </location>
</feature>
<dbReference type="InterPro" id="IPR001611">
    <property type="entry name" value="Leu-rich_rpt"/>
</dbReference>
<dbReference type="InterPro" id="IPR052394">
    <property type="entry name" value="LRR-containing"/>
</dbReference>
<dbReference type="InterPro" id="IPR011992">
    <property type="entry name" value="EF-hand-dom_pair"/>
</dbReference>
<dbReference type="InterPro" id="IPR003112">
    <property type="entry name" value="Olfac-like_dom"/>
</dbReference>
<evidence type="ECO:0000313" key="6">
    <source>
        <dbReference type="Proteomes" id="UP001239994"/>
    </source>
</evidence>
<dbReference type="SMART" id="SM00284">
    <property type="entry name" value="OLF"/>
    <property type="match status" value="1"/>
</dbReference>
<evidence type="ECO:0000256" key="1">
    <source>
        <dbReference type="PROSITE-ProRule" id="PRU00446"/>
    </source>
</evidence>
<evidence type="ECO:0000313" key="5">
    <source>
        <dbReference type="EMBL" id="KAK1793234.1"/>
    </source>
</evidence>
<sequence>MDQSHLSLDSLSLAEMVSPYETDLEDEEEWDADMEAEAEPKSSGKNMSIAELYLQACTMVGVVPVRYFLRNLGSDTINLNHHGLGPLGGKAIAIALVVMEICVTKESTDLSDNHLQSAGAECIAKLLLDNISIKSIKLSGNEFTDDDAKWFAEAFSTNYRVKELDLSHNQFCGRGGEHLSQMLANNEGVEVLDLSWNHLRMKGAVAFCAGLKVNVTLKHLDLSWNGFGNEGALALGEALKFNNTLVYLDFSNNRITNEGVSMLCKGLESNDTLRNLKLAYNSLTVEGALALIGVIKNSPKTALEEINICNVLVNENFMQLLELTCQEHPSLEVQYGGGGGFIAKKPPKRLDPMKVIQDYLDQRKLRLWDFFRNIDKDGTMQVPVSEFRKAQSSIPLERFQIEELIQKLDRDRTGMVDYRGLADTRKQMMRDHRRQLRKVESRQKKEKQKSERILKTFQSAVEAVTPRSSMVMSPGGAKEDSSGPRHFSATPLSSWHHITMSNSGRSSVTNMNSEHVHLPMIGGAASSHRTPSSPDIRSYSQPNLAEDGPRLSLAKPASVQGSCLTFSPGDLSPVANHLTRKTYLRMIATLFWFIFLSSTIAFGPVDLWTERNETLGPSEQCSCDSFLPDSTFPMKELVLLEQTMVQINHKLEMEISKVEMFESKHTIYSEKVVNLTTLIKQMENNPDSYNELQIQELKIQIKQTEALSLELQTSLEVSSTVLIGIRKEITSMIVVLTQLETTYDKNLLLVTRREYIKLQQKLEECERQHNEIFNPNIGSCNHGGISRLSKPIISQLNAHLNAGYQYGGWGKDSNPRSGSENMYWYAGFSDTLVKSFSLYADYYRLIMRQATKTYELYINTAKDWQGTGNNYIVHGNTFYYQYRNPFSMAKYNMTTQTAVYRVVPKASNRFSYHYSPNQNLDFAADETGLWVTYATEESRGKLVLGKIDEESFALKEVWETSVYKPSVGNTFMVCGVLYATRSVDIKTEEIFYTYNTHTRKESHVSIPFEKFQDTYVYLDYNPTDQKLYMYNKGYYVSYHIWFKQNISNKPQLLI</sequence>
<dbReference type="PROSITE" id="PS50222">
    <property type="entry name" value="EF_HAND_2"/>
    <property type="match status" value="1"/>
</dbReference>
<dbReference type="Gene3D" id="1.10.238.10">
    <property type="entry name" value="EF-hand"/>
    <property type="match status" value="1"/>
</dbReference>
<dbReference type="EMBL" id="JAROKS010000018">
    <property type="protein sequence ID" value="KAK1793234.1"/>
    <property type="molecule type" value="Genomic_DNA"/>
</dbReference>
<dbReference type="Pfam" id="PF02191">
    <property type="entry name" value="OLF"/>
    <property type="match status" value="1"/>
</dbReference>
<gene>
    <name evidence="5" type="ORF">P4O66_011627</name>
</gene>
<keyword evidence="6" id="KW-1185">Reference proteome</keyword>
<evidence type="ECO:0000259" key="3">
    <source>
        <dbReference type="PROSITE" id="PS50222"/>
    </source>
</evidence>
<dbReference type="Pfam" id="PF13516">
    <property type="entry name" value="LRR_6"/>
    <property type="match status" value="3"/>
</dbReference>
<evidence type="ECO:0000256" key="2">
    <source>
        <dbReference type="SAM" id="MobiDB-lite"/>
    </source>
</evidence>
<dbReference type="SUPFAM" id="SSF47473">
    <property type="entry name" value="EF-hand"/>
    <property type="match status" value="1"/>
</dbReference>
<evidence type="ECO:0008006" key="7">
    <source>
        <dbReference type="Google" id="ProtNLM"/>
    </source>
</evidence>
<proteinExistence type="predicted"/>